<dbReference type="AlphaFoldDB" id="A0AA38WH98"/>
<proteinExistence type="predicted"/>
<organism evidence="1 2">
    <name type="scientific">Centaurea solstitialis</name>
    <name type="common">yellow star-thistle</name>
    <dbReference type="NCBI Taxonomy" id="347529"/>
    <lineage>
        <taxon>Eukaryota</taxon>
        <taxon>Viridiplantae</taxon>
        <taxon>Streptophyta</taxon>
        <taxon>Embryophyta</taxon>
        <taxon>Tracheophyta</taxon>
        <taxon>Spermatophyta</taxon>
        <taxon>Magnoliopsida</taxon>
        <taxon>eudicotyledons</taxon>
        <taxon>Gunneridae</taxon>
        <taxon>Pentapetalae</taxon>
        <taxon>asterids</taxon>
        <taxon>campanulids</taxon>
        <taxon>Asterales</taxon>
        <taxon>Asteraceae</taxon>
        <taxon>Carduoideae</taxon>
        <taxon>Cardueae</taxon>
        <taxon>Centaureinae</taxon>
        <taxon>Centaurea</taxon>
    </lineage>
</organism>
<accession>A0AA38WH98</accession>
<sequence>MLPSSSLSEQIYGVSVLCFVTKRFPEYRVYFNETPDSIIQCDIDPDFHRELITTLMNVLIQSNNTPITAQHPNLVPTLVRVTNWDSRNQEKRDDHFLHVIHPRIQQVAHRDRRWFRAVDRGSRGR</sequence>
<comment type="caution">
    <text evidence="1">The sequence shown here is derived from an EMBL/GenBank/DDBJ whole genome shotgun (WGS) entry which is preliminary data.</text>
</comment>
<dbReference type="Proteomes" id="UP001172457">
    <property type="component" value="Chromosome 2"/>
</dbReference>
<reference evidence="1" key="1">
    <citation type="submission" date="2023-03" db="EMBL/GenBank/DDBJ databases">
        <title>Chromosome-scale reference genome and RAD-based genetic map of yellow starthistle (Centaurea solstitialis) reveal putative structural variation and QTLs associated with invader traits.</title>
        <authorList>
            <person name="Reatini B."/>
            <person name="Cang F.A."/>
            <person name="Jiang Q."/>
            <person name="Mckibben M.T.W."/>
            <person name="Barker M.S."/>
            <person name="Rieseberg L.H."/>
            <person name="Dlugosch K.M."/>
        </authorList>
    </citation>
    <scope>NUCLEOTIDE SEQUENCE</scope>
    <source>
        <strain evidence="1">CAN-66</strain>
        <tissue evidence="1">Leaf</tissue>
    </source>
</reference>
<keyword evidence="2" id="KW-1185">Reference proteome</keyword>
<dbReference type="EMBL" id="JARYMX010000002">
    <property type="protein sequence ID" value="KAJ9561097.1"/>
    <property type="molecule type" value="Genomic_DNA"/>
</dbReference>
<evidence type="ECO:0000313" key="2">
    <source>
        <dbReference type="Proteomes" id="UP001172457"/>
    </source>
</evidence>
<gene>
    <name evidence="1" type="ORF">OSB04_006257</name>
</gene>
<protein>
    <submittedName>
        <fullName evidence="1">Uncharacterized protein</fullName>
    </submittedName>
</protein>
<name>A0AA38WH98_9ASTR</name>
<evidence type="ECO:0000313" key="1">
    <source>
        <dbReference type="EMBL" id="KAJ9561097.1"/>
    </source>
</evidence>